<evidence type="ECO:0000256" key="1">
    <source>
        <dbReference type="SAM" id="MobiDB-lite"/>
    </source>
</evidence>
<gene>
    <name evidence="2" type="ORF">F511_26293</name>
</gene>
<feature type="compositionally biased region" description="Polar residues" evidence="1">
    <location>
        <begin position="396"/>
        <end position="407"/>
    </location>
</feature>
<dbReference type="AlphaFoldDB" id="A0A2Z7D8H5"/>
<dbReference type="PANTHER" id="PTHR14237:SF64">
    <property type="entry name" value="MOLYBDENUM COFACTOR SULFURASE-LIKE PROTEIN"/>
    <property type="match status" value="1"/>
</dbReference>
<dbReference type="SUPFAM" id="SSF53383">
    <property type="entry name" value="PLP-dependent transferases"/>
    <property type="match status" value="1"/>
</dbReference>
<dbReference type="Proteomes" id="UP000250235">
    <property type="component" value="Unassembled WGS sequence"/>
</dbReference>
<feature type="region of interest" description="Disordered" evidence="1">
    <location>
        <begin position="386"/>
        <end position="407"/>
    </location>
</feature>
<dbReference type="EMBL" id="KQ988437">
    <property type="protein sequence ID" value="KZV55859.1"/>
    <property type="molecule type" value="Genomic_DNA"/>
</dbReference>
<dbReference type="Gene3D" id="3.40.640.10">
    <property type="entry name" value="Type I PLP-dependent aspartate aminotransferase-like (Major domain)"/>
    <property type="match status" value="1"/>
</dbReference>
<reference evidence="2 3" key="1">
    <citation type="journal article" date="2015" name="Proc. Natl. Acad. Sci. U.S.A.">
        <title>The resurrection genome of Boea hygrometrica: A blueprint for survival of dehydration.</title>
        <authorList>
            <person name="Xiao L."/>
            <person name="Yang G."/>
            <person name="Zhang L."/>
            <person name="Yang X."/>
            <person name="Zhao S."/>
            <person name="Ji Z."/>
            <person name="Zhou Q."/>
            <person name="Hu M."/>
            <person name="Wang Y."/>
            <person name="Chen M."/>
            <person name="Xu Y."/>
            <person name="Jin H."/>
            <person name="Xiao X."/>
            <person name="Hu G."/>
            <person name="Bao F."/>
            <person name="Hu Y."/>
            <person name="Wan P."/>
            <person name="Li L."/>
            <person name="Deng X."/>
            <person name="Kuang T."/>
            <person name="Xiang C."/>
            <person name="Zhu J.K."/>
            <person name="Oliver M.J."/>
            <person name="He Y."/>
        </authorList>
    </citation>
    <scope>NUCLEOTIDE SEQUENCE [LARGE SCALE GENOMIC DNA]</scope>
    <source>
        <strain evidence="3">cv. XS01</strain>
    </source>
</reference>
<sequence length="600" mass="67051">MQSNCIGEASRTCFNTCCVNPLLGLPDPHSSPLSTAAKTRTDFATAILSSIQPTTFFTNHETLPSLTESVACLQNALPQYLNTALADEIRAQEYRHLSLSNHVCLDYVGQGLFSYSQLQDCNPAAEIASSSSSVAVSPSQVDMEVPFFDISYKSVNLSSCLLHGCQDSEFEARTRKRILRYMNVLEEDYTLVFTANQSSAFRLLADSYPFMSNQNLLTVYDYENEAVEAIIESARRKGARTLSAVFSWPSFRVNSKKLRKIIVNKNKPKNRGLFVFPLQSRVTGSQYSYQWMNLARENGWHVLLDACALSAKEMETLGLSLFHPDFLIGSFFKIFGENPSGFCSLIVKKSSISDLTQSSTSMGIVSLIPAKGPLQKTAFDQIIHQTPSHKDRDQESQANGTKSKQKQPLISEIIELDKKDDSSGDPGIEFRGLDHADKLGLVLISRRNRCLTNWLVNALLSLRHPHSGNGIPLIRIFGPKIKLNRGAAIAFNVYDWKGERVDPILVQKLADRNKISVSCAFLKNVLLSENSQEEKEKILEKSKNGKGDYGIGVASISIGLPTNFEDVYRLWSFISRFLDADFVEKERWRYTALNQTTVEV</sequence>
<dbReference type="InterPro" id="IPR015424">
    <property type="entry name" value="PyrdxlP-dep_Trfase"/>
</dbReference>
<organism evidence="2 3">
    <name type="scientific">Dorcoceras hygrometricum</name>
    <dbReference type="NCBI Taxonomy" id="472368"/>
    <lineage>
        <taxon>Eukaryota</taxon>
        <taxon>Viridiplantae</taxon>
        <taxon>Streptophyta</taxon>
        <taxon>Embryophyta</taxon>
        <taxon>Tracheophyta</taxon>
        <taxon>Spermatophyta</taxon>
        <taxon>Magnoliopsida</taxon>
        <taxon>eudicotyledons</taxon>
        <taxon>Gunneridae</taxon>
        <taxon>Pentapetalae</taxon>
        <taxon>asterids</taxon>
        <taxon>lamiids</taxon>
        <taxon>Lamiales</taxon>
        <taxon>Gesneriaceae</taxon>
        <taxon>Didymocarpoideae</taxon>
        <taxon>Trichosporeae</taxon>
        <taxon>Loxocarpinae</taxon>
        <taxon>Dorcoceras</taxon>
    </lineage>
</organism>
<evidence type="ECO:0000313" key="3">
    <source>
        <dbReference type="Proteomes" id="UP000250235"/>
    </source>
</evidence>
<dbReference type="InterPro" id="IPR015422">
    <property type="entry name" value="PyrdxlP-dep_Trfase_small"/>
</dbReference>
<evidence type="ECO:0000313" key="2">
    <source>
        <dbReference type="EMBL" id="KZV55859.1"/>
    </source>
</evidence>
<proteinExistence type="predicted"/>
<name>A0A2Z7D8H5_9LAMI</name>
<keyword evidence="3" id="KW-1185">Reference proteome</keyword>
<dbReference type="InterPro" id="IPR015421">
    <property type="entry name" value="PyrdxlP-dep_Trfase_major"/>
</dbReference>
<accession>A0A2Z7D8H5</accession>
<dbReference type="OrthoDB" id="10264306at2759"/>
<dbReference type="PANTHER" id="PTHR14237">
    <property type="entry name" value="MOLYBDOPTERIN COFACTOR SULFURASE MOSC"/>
    <property type="match status" value="1"/>
</dbReference>
<dbReference type="Gene3D" id="3.90.1150.10">
    <property type="entry name" value="Aspartate Aminotransferase, domain 1"/>
    <property type="match status" value="1"/>
</dbReference>
<protein>
    <submittedName>
        <fullName evidence="2">Molybdenum cofactor sulfurase</fullName>
    </submittedName>
</protein>